<dbReference type="eggNOG" id="COG0332">
    <property type="taxonomic scope" value="Bacteria"/>
</dbReference>
<evidence type="ECO:0000313" key="5">
    <source>
        <dbReference type="EMBL" id="AGB29470.1"/>
    </source>
</evidence>
<dbReference type="RefSeq" id="WP_005847364.1">
    <property type="nucleotide sequence ID" value="NC_019968.1"/>
</dbReference>
<evidence type="ECO:0000259" key="4">
    <source>
        <dbReference type="Pfam" id="PF08545"/>
    </source>
</evidence>
<dbReference type="HOGENOM" id="CLU_039592_1_0_10"/>
<keyword evidence="2 6" id="KW-0012">Acyltransferase</keyword>
<dbReference type="GO" id="GO:0033818">
    <property type="term" value="F:beta-ketoacyl-acyl-carrier-protein synthase III activity"/>
    <property type="evidence" value="ECO:0007669"/>
    <property type="project" value="UniProtKB-EC"/>
</dbReference>
<dbReference type="Gene3D" id="3.40.47.10">
    <property type="match status" value="1"/>
</dbReference>
<dbReference type="PANTHER" id="PTHR34069">
    <property type="entry name" value="3-OXOACYL-[ACYL-CARRIER-PROTEIN] SYNTHASE 3"/>
    <property type="match status" value="1"/>
</dbReference>
<dbReference type="OrthoDB" id="9815506at2"/>
<organism evidence="6 7">
    <name type="scientific">Prevotella dentalis (strain ATCC 49559 / DSM 3688 / JCM 13448 / NCTC 12043 / ES 2772)</name>
    <name type="common">Mitsuokella dentalis</name>
    <dbReference type="NCBI Taxonomy" id="908937"/>
    <lineage>
        <taxon>Bacteria</taxon>
        <taxon>Pseudomonadati</taxon>
        <taxon>Bacteroidota</taxon>
        <taxon>Bacteroidia</taxon>
        <taxon>Bacteroidales</taxon>
        <taxon>Prevotellaceae</taxon>
        <taxon>Prevotella</taxon>
    </lineage>
</organism>
<evidence type="ECO:0000313" key="6">
    <source>
        <dbReference type="EMBL" id="EGQ12499.1"/>
    </source>
</evidence>
<dbReference type="Pfam" id="PF08545">
    <property type="entry name" value="ACP_syn_III"/>
    <property type="match status" value="1"/>
</dbReference>
<dbReference type="Proteomes" id="UP000007820">
    <property type="component" value="Unassembled WGS sequence"/>
</dbReference>
<evidence type="ECO:0000313" key="8">
    <source>
        <dbReference type="Proteomes" id="UP000010862"/>
    </source>
</evidence>
<keyword evidence="8" id="KW-1185">Reference proteome</keyword>
<dbReference type="InterPro" id="IPR013751">
    <property type="entry name" value="ACP_syn_III_N"/>
</dbReference>
<evidence type="ECO:0000313" key="7">
    <source>
        <dbReference type="Proteomes" id="UP000007820"/>
    </source>
</evidence>
<dbReference type="STRING" id="908937.Prede_2197"/>
<keyword evidence="1 6" id="KW-0808">Transferase</keyword>
<dbReference type="GO" id="GO:0006633">
    <property type="term" value="P:fatty acid biosynthetic process"/>
    <property type="evidence" value="ECO:0007669"/>
    <property type="project" value="InterPro"/>
</dbReference>
<feature type="domain" description="Beta-ketoacyl-[acyl-carrier-protein] synthase III N-terminal" evidence="4">
    <location>
        <begin position="110"/>
        <end position="184"/>
    </location>
</feature>
<dbReference type="Pfam" id="PF08541">
    <property type="entry name" value="ACP_syn_III_C"/>
    <property type="match status" value="1"/>
</dbReference>
<evidence type="ECO:0000259" key="3">
    <source>
        <dbReference type="Pfam" id="PF08541"/>
    </source>
</evidence>
<dbReference type="InterPro" id="IPR016039">
    <property type="entry name" value="Thiolase-like"/>
</dbReference>
<dbReference type="EMBL" id="CP003369">
    <property type="protein sequence ID" value="AGB29470.1"/>
    <property type="molecule type" value="Genomic_DNA"/>
</dbReference>
<dbReference type="GO" id="GO:0004315">
    <property type="term" value="F:3-oxoacyl-[acyl-carrier-protein] synthase activity"/>
    <property type="evidence" value="ECO:0007669"/>
    <property type="project" value="InterPro"/>
</dbReference>
<dbReference type="InterPro" id="IPR013747">
    <property type="entry name" value="ACP_syn_III_C"/>
</dbReference>
<proteinExistence type="predicted"/>
<dbReference type="AlphaFoldDB" id="F9D6A4"/>
<dbReference type="Proteomes" id="UP000010862">
    <property type="component" value="Chromosome 2"/>
</dbReference>
<dbReference type="PATRIC" id="fig|908937.9.peg.2331"/>
<protein>
    <submittedName>
        <fullName evidence="5">3-oxoacyl-(Acyl-carrier-protein) synthase III</fullName>
    </submittedName>
    <submittedName>
        <fullName evidence="6">Beta-ketoacyl-acyl-carrier-protein synthase III</fullName>
        <ecNumber evidence="6">2.3.1.180</ecNumber>
    </submittedName>
</protein>
<reference evidence="6 7" key="1">
    <citation type="submission" date="2011-04" db="EMBL/GenBank/DDBJ databases">
        <authorList>
            <person name="Muzny D."/>
            <person name="Qin X."/>
            <person name="Deng J."/>
            <person name="Jiang H."/>
            <person name="Liu Y."/>
            <person name="Qu J."/>
            <person name="Song X.-Z."/>
            <person name="Zhang L."/>
            <person name="Thornton R."/>
            <person name="Coyle M."/>
            <person name="Francisco L."/>
            <person name="Jackson L."/>
            <person name="Javaid M."/>
            <person name="Korchina V."/>
            <person name="Kovar C."/>
            <person name="Mata R."/>
            <person name="Mathew T."/>
            <person name="Ngo R."/>
            <person name="Nguyen L."/>
            <person name="Nguyen N."/>
            <person name="Okwuonu G."/>
            <person name="Ongeri F."/>
            <person name="Pham C."/>
            <person name="Simmons D."/>
            <person name="Wilczek-Boney K."/>
            <person name="Hale W."/>
            <person name="Jakkamsetti A."/>
            <person name="Pham P."/>
            <person name="Ruth R."/>
            <person name="San Lucas F."/>
            <person name="Warren J."/>
            <person name="Zhang J."/>
            <person name="Zhao Z."/>
            <person name="Zhou C."/>
            <person name="Zhu D."/>
            <person name="Lee S."/>
            <person name="Bess C."/>
            <person name="Blankenburg K."/>
            <person name="Forbes L."/>
            <person name="Fu Q."/>
            <person name="Gubbala S."/>
            <person name="Hirani K."/>
            <person name="Jayaseelan J.C."/>
            <person name="Lara F."/>
            <person name="Munidasa M."/>
            <person name="Palculict T."/>
            <person name="Patil S."/>
            <person name="Pu L.-L."/>
            <person name="Saada N."/>
            <person name="Tang L."/>
            <person name="Weissenberger G."/>
            <person name="Zhu Y."/>
            <person name="Hemphill L."/>
            <person name="Shang Y."/>
            <person name="Youmans B."/>
            <person name="Ayvaz T."/>
            <person name="Ross M."/>
            <person name="Santibanez J."/>
            <person name="Aqrawi P."/>
            <person name="Gross S."/>
            <person name="Joshi V."/>
            <person name="Fowler G."/>
            <person name="Nazareth L."/>
            <person name="Reid J."/>
            <person name="Worley K."/>
            <person name="Petrosino J."/>
            <person name="Highlander S."/>
            <person name="Gibbs R."/>
        </authorList>
    </citation>
    <scope>NUCLEOTIDE SEQUENCE [LARGE SCALE GENOMIC DNA]</scope>
    <source>
        <strain evidence="6 7">DSM 3688</strain>
    </source>
</reference>
<dbReference type="KEGG" id="pdt:Prede_2197"/>
<dbReference type="EC" id="2.3.1.180" evidence="6"/>
<dbReference type="PANTHER" id="PTHR34069:SF2">
    <property type="entry name" value="BETA-KETOACYL-[ACYL-CARRIER-PROTEIN] SYNTHASE III"/>
    <property type="match status" value="1"/>
</dbReference>
<dbReference type="SUPFAM" id="SSF53901">
    <property type="entry name" value="Thiolase-like"/>
    <property type="match status" value="1"/>
</dbReference>
<feature type="domain" description="Beta-ketoacyl-[acyl-carrier-protein] synthase III C-terminal" evidence="3">
    <location>
        <begin position="249"/>
        <end position="333"/>
    </location>
</feature>
<sequence>MAFLELRKVRLAGISAGVPKHIERSVSTTGKYDAESFVAITGVREKRFSNDFTTSDLGLAAAKQLMADLSWSAEDVDLLIFVSQTPDYILPATACVLHGKLGLKKECFAMDISLGCSGWVYGLANMMSLMQTGAFKKGLLLAGDARKHAAEEPDQLFGYACTATALEYDEDFSDTFKFNLGTDGSGYDAIIRPAGGTRNPFTPHSLDVEECEDGRFRHSLQTRMKGMDVFAFGMTIAPKSIKKLASTYGFDYQDYDYFVFHQANFKMNETIRKKLKLEEKKVPYSLHEFGNTSSASIPLTIVTQLKQQVEAKDTKIIGCGFGVGLSWGTVAFQTRKIVISNLVEL</sequence>
<dbReference type="EMBL" id="AFPW01000041">
    <property type="protein sequence ID" value="EGQ12499.1"/>
    <property type="molecule type" value="Genomic_DNA"/>
</dbReference>
<name>F9D6A4_PREDD</name>
<gene>
    <name evidence="6" type="primary">fabH3</name>
    <name evidence="5" type="ordered locus">Prede_2197</name>
    <name evidence="6" type="ORF">HMPREF9136_2382</name>
</gene>
<evidence type="ECO:0000256" key="2">
    <source>
        <dbReference type="ARBA" id="ARBA00023315"/>
    </source>
</evidence>
<accession>F9D6A4</accession>
<dbReference type="GO" id="GO:0044550">
    <property type="term" value="P:secondary metabolite biosynthetic process"/>
    <property type="evidence" value="ECO:0007669"/>
    <property type="project" value="TreeGrafter"/>
</dbReference>
<reference evidence="5" key="2">
    <citation type="submission" date="2012-02" db="EMBL/GenBank/DDBJ databases">
        <title>Complete sequence of chromosome 2 of Prevotella dentalis DSM 3688.</title>
        <authorList>
            <consortium name="US DOE Joint Genome Institute (JGI-PGF)"/>
            <person name="Lucas S."/>
            <person name="Copeland A."/>
            <person name="Lapidus A."/>
            <person name="Glavina del Rio T."/>
            <person name="Dalin E."/>
            <person name="Tice H."/>
            <person name="Bruce D."/>
            <person name="Goodwin L."/>
            <person name="Pitluck S."/>
            <person name="Peters L."/>
            <person name="Mikhailova N."/>
            <person name="Chertkov O."/>
            <person name="Kyrpides N."/>
            <person name="Mavromatis K."/>
            <person name="Ivanova N."/>
            <person name="Brettin T."/>
            <person name="Detter J.C."/>
            <person name="Han C."/>
            <person name="Larimer F."/>
            <person name="Land M."/>
            <person name="Hauser L."/>
            <person name="Markowitz V."/>
            <person name="Cheng J.-F."/>
            <person name="Hugenholtz P."/>
            <person name="Woyke T."/>
            <person name="Wu D."/>
            <person name="Gronow S."/>
            <person name="Wellnitz S."/>
            <person name="Brambilla E."/>
            <person name="Klenk H.-P."/>
            <person name="Eisen J.A."/>
        </authorList>
    </citation>
    <scope>NUCLEOTIDE SEQUENCE</scope>
    <source>
        <strain evidence="5">DSM 3688</strain>
    </source>
</reference>
<evidence type="ECO:0000256" key="1">
    <source>
        <dbReference type="ARBA" id="ARBA00022679"/>
    </source>
</evidence>
<dbReference type="CDD" id="cd00830">
    <property type="entry name" value="KAS_III"/>
    <property type="match status" value="1"/>
</dbReference>